<feature type="compositionally biased region" description="Pro residues" evidence="1">
    <location>
        <begin position="72"/>
        <end position="81"/>
    </location>
</feature>
<evidence type="ECO:0000313" key="5">
    <source>
        <dbReference type="Proteomes" id="UP000185663"/>
    </source>
</evidence>
<feature type="transmembrane region" description="Helical" evidence="2">
    <location>
        <begin position="176"/>
        <end position="198"/>
    </location>
</feature>
<feature type="domain" description="DUF7847" evidence="3">
    <location>
        <begin position="100"/>
        <end position="373"/>
    </location>
</feature>
<feature type="compositionally biased region" description="Pro residues" evidence="1">
    <location>
        <begin position="24"/>
        <end position="39"/>
    </location>
</feature>
<feature type="region of interest" description="Disordered" evidence="1">
    <location>
        <begin position="1"/>
        <end position="81"/>
    </location>
</feature>
<dbReference type="OrthoDB" id="121140at2"/>
<keyword evidence="2" id="KW-0812">Transmembrane</keyword>
<reference evidence="4 5" key="1">
    <citation type="submission" date="2016-10" db="EMBL/GenBank/DDBJ databases">
        <authorList>
            <person name="de Groot N.N."/>
        </authorList>
    </citation>
    <scope>NUCLEOTIDE SEQUENCE [LARGE SCALE GENOMIC DNA]</scope>
    <source>
        <strain evidence="4 5">DSM 22126</strain>
    </source>
</reference>
<dbReference type="AlphaFoldDB" id="A0A1H1QY48"/>
<dbReference type="EMBL" id="LT629776">
    <property type="protein sequence ID" value="SDS28367.1"/>
    <property type="molecule type" value="Genomic_DNA"/>
</dbReference>
<feature type="transmembrane region" description="Helical" evidence="2">
    <location>
        <begin position="351"/>
        <end position="374"/>
    </location>
</feature>
<feature type="compositionally biased region" description="Pro residues" evidence="1">
    <location>
        <begin position="1"/>
        <end position="11"/>
    </location>
</feature>
<dbReference type="Proteomes" id="UP000185663">
    <property type="component" value="Chromosome I"/>
</dbReference>
<feature type="transmembrane region" description="Helical" evidence="2">
    <location>
        <begin position="218"/>
        <end position="246"/>
    </location>
</feature>
<evidence type="ECO:0000259" key="3">
    <source>
        <dbReference type="Pfam" id="PF25231"/>
    </source>
</evidence>
<name>A0A1H1QY48_9CELL</name>
<keyword evidence="2" id="KW-0472">Membrane</keyword>
<dbReference type="InterPro" id="IPR057169">
    <property type="entry name" value="DUF7847"/>
</dbReference>
<proteinExistence type="predicted"/>
<organism evidence="4 5">
    <name type="scientific">Paraoerskovia marina</name>
    <dbReference type="NCBI Taxonomy" id="545619"/>
    <lineage>
        <taxon>Bacteria</taxon>
        <taxon>Bacillati</taxon>
        <taxon>Actinomycetota</taxon>
        <taxon>Actinomycetes</taxon>
        <taxon>Micrococcales</taxon>
        <taxon>Cellulomonadaceae</taxon>
        <taxon>Paraoerskovia</taxon>
    </lineage>
</organism>
<keyword evidence="5" id="KW-1185">Reference proteome</keyword>
<sequence>MTTPDQNPPPADGQTSSPESADPTPQPVPPAAPTPPGWGPAPQYGQYATPGQVPQYGQQPPRYGQPQGQYGPPVPGYTPPPAVARPGIIPLRPLRLGEIYDGAFGALRANPKVMLGVSSAIMALATIVAALVTWYLSGYVNGWVLDLDAGFAEAGATATDDASALLLLVGQLTQSAVIWLVTPLVTGLLIVAVSQAVLGRKPSYEEVRESSRGRVWRLLVWTLALMAGTIVVAGTLVFVVVALAIAASEVSIALAVIVGIVGLVAYVGILLWLSTRVLLVPAAIVLEGQTFGKAVARGWRLTRGHFWRLLGISLLTQIILGLVASLVVQPFSLIAAFVAPESLTLMVGASMFGSLIANILTVVIMAAVVSLLYIDVRMRTEGLDIELAAAASRTKGEG</sequence>
<feature type="transmembrane region" description="Helical" evidence="2">
    <location>
        <begin position="252"/>
        <end position="273"/>
    </location>
</feature>
<accession>A0A1H1QY48</accession>
<dbReference type="RefSeq" id="WP_083371939.1">
    <property type="nucleotide sequence ID" value="NZ_LT629776.1"/>
</dbReference>
<feature type="transmembrane region" description="Helical" evidence="2">
    <location>
        <begin position="306"/>
        <end position="339"/>
    </location>
</feature>
<dbReference type="eggNOG" id="COG5164">
    <property type="taxonomic scope" value="Bacteria"/>
</dbReference>
<evidence type="ECO:0000256" key="2">
    <source>
        <dbReference type="SAM" id="Phobius"/>
    </source>
</evidence>
<protein>
    <submittedName>
        <fullName evidence="4">Membrane domain of glycerophosphoryl diester phosphodiesterase</fullName>
    </submittedName>
</protein>
<keyword evidence="2" id="KW-1133">Transmembrane helix</keyword>
<gene>
    <name evidence="4" type="ORF">SAMN04489860_1207</name>
</gene>
<evidence type="ECO:0000313" key="4">
    <source>
        <dbReference type="EMBL" id="SDS28367.1"/>
    </source>
</evidence>
<dbReference type="STRING" id="545619.SAMN04489860_1207"/>
<feature type="transmembrane region" description="Helical" evidence="2">
    <location>
        <begin position="113"/>
        <end position="136"/>
    </location>
</feature>
<feature type="compositionally biased region" description="Low complexity" evidence="1">
    <location>
        <begin position="49"/>
        <end position="71"/>
    </location>
</feature>
<dbReference type="Pfam" id="PF25231">
    <property type="entry name" value="DUF7847"/>
    <property type="match status" value="1"/>
</dbReference>
<evidence type="ECO:0000256" key="1">
    <source>
        <dbReference type="SAM" id="MobiDB-lite"/>
    </source>
</evidence>